<dbReference type="Proteomes" id="UP000231484">
    <property type="component" value="Unassembled WGS sequence"/>
</dbReference>
<dbReference type="AlphaFoldDB" id="A0A2N9XIA7"/>
<comment type="caution">
    <text evidence="1">The sequence shown here is derived from an EMBL/GenBank/DDBJ whole genome shotgun (WGS) entry which is preliminary data.</text>
</comment>
<reference evidence="1 2" key="1">
    <citation type="journal article" date="2017" name="MBio">
        <title>Type VI secretion-mediated competition in the bee gut microbiome.</title>
        <authorList>
            <person name="Steele M.I."/>
            <person name="Kwong W.K."/>
            <person name="Powell J.E."/>
            <person name="Whiteley M."/>
            <person name="Moran N.A."/>
        </authorList>
    </citation>
    <scope>NUCLEOTIDE SEQUENCE [LARGE SCALE GENOMIC DNA]</scope>
    <source>
        <strain evidence="1 2">Occ4-2</strain>
    </source>
</reference>
<evidence type="ECO:0000313" key="2">
    <source>
        <dbReference type="Proteomes" id="UP000231484"/>
    </source>
</evidence>
<dbReference type="EMBL" id="MEIQ01000053">
    <property type="protein sequence ID" value="PIT48062.1"/>
    <property type="molecule type" value="Genomic_DNA"/>
</dbReference>
<proteinExistence type="predicted"/>
<evidence type="ECO:0000313" key="1">
    <source>
        <dbReference type="EMBL" id="PIT48062.1"/>
    </source>
</evidence>
<protein>
    <submittedName>
        <fullName evidence="1">Uncharacterized protein</fullName>
    </submittedName>
</protein>
<name>A0A2N9XIA7_9NEIS</name>
<sequence>MGGENYFPIDQQNGKIILFDFIEMICSFMLFRLVAARISDLKQSYKLIILILKYVMHCPLH</sequence>
<gene>
    <name evidence="1" type="ORF">BHC48_10000</name>
</gene>
<accession>A0A2N9XIA7</accession>
<organism evidence="1 2">
    <name type="scientific">Snodgrassella alvi</name>
    <dbReference type="NCBI Taxonomy" id="1196083"/>
    <lineage>
        <taxon>Bacteria</taxon>
        <taxon>Pseudomonadati</taxon>
        <taxon>Pseudomonadota</taxon>
        <taxon>Betaproteobacteria</taxon>
        <taxon>Neisseriales</taxon>
        <taxon>Neisseriaceae</taxon>
        <taxon>Snodgrassella</taxon>
    </lineage>
</organism>